<protein>
    <submittedName>
        <fullName evidence="1">dUTPase</fullName>
    </submittedName>
</protein>
<accession>A0A2U1K558</accession>
<dbReference type="AlphaFoldDB" id="A0A2U1K558"/>
<dbReference type="EMBL" id="QCZG01000010">
    <property type="protein sequence ID" value="PWA12334.1"/>
    <property type="molecule type" value="Genomic_DNA"/>
</dbReference>
<evidence type="ECO:0000313" key="1">
    <source>
        <dbReference type="EMBL" id="PWA12334.1"/>
    </source>
</evidence>
<dbReference type="SUPFAM" id="SSF101386">
    <property type="entry name" value="all-alpha NTP pyrophosphatases"/>
    <property type="match status" value="1"/>
</dbReference>
<name>A0A2U1K558_9BACI</name>
<evidence type="ECO:0000313" key="2">
    <source>
        <dbReference type="Proteomes" id="UP000245998"/>
    </source>
</evidence>
<dbReference type="CDD" id="cd11527">
    <property type="entry name" value="NTP-PPase_dUTPase"/>
    <property type="match status" value="1"/>
</dbReference>
<dbReference type="Proteomes" id="UP000245998">
    <property type="component" value="Unassembled WGS sequence"/>
</dbReference>
<gene>
    <name evidence="1" type="ORF">DCC39_06760</name>
</gene>
<dbReference type="OrthoDB" id="5506143at2"/>
<dbReference type="Pfam" id="PF08761">
    <property type="entry name" value="dUTPase_2"/>
    <property type="match status" value="1"/>
</dbReference>
<organism evidence="1 2">
    <name type="scientific">Pueribacillus theae</name>
    <dbReference type="NCBI Taxonomy" id="2171751"/>
    <lineage>
        <taxon>Bacteria</taxon>
        <taxon>Bacillati</taxon>
        <taxon>Bacillota</taxon>
        <taxon>Bacilli</taxon>
        <taxon>Bacillales</taxon>
        <taxon>Bacillaceae</taxon>
        <taxon>Pueribacillus</taxon>
    </lineage>
</organism>
<proteinExistence type="predicted"/>
<reference evidence="1 2" key="1">
    <citation type="submission" date="2018-04" db="EMBL/GenBank/DDBJ databases">
        <title>Camelliibacillus theae gen. nov., sp. nov., isolated from Pu'er tea.</title>
        <authorList>
            <person name="Niu L."/>
        </authorList>
    </citation>
    <scope>NUCLEOTIDE SEQUENCE [LARGE SCALE GENOMIC DNA]</scope>
    <source>
        <strain evidence="1 2">T8</strain>
    </source>
</reference>
<keyword evidence="2" id="KW-1185">Reference proteome</keyword>
<dbReference type="InterPro" id="IPR014871">
    <property type="entry name" value="dUTPase/dCTP_pyrophosphatase"/>
</dbReference>
<dbReference type="PIRSF" id="PIRSF030140">
    <property type="entry name" value="UCP030140"/>
    <property type="match status" value="1"/>
</dbReference>
<dbReference type="Gene3D" id="1.10.4010.10">
    <property type="entry name" value="Type II deoxyuridine triphosphatase"/>
    <property type="match status" value="1"/>
</dbReference>
<comment type="caution">
    <text evidence="1">The sequence shown here is derived from an EMBL/GenBank/DDBJ whole genome shotgun (WGS) entry which is preliminary data.</text>
</comment>
<dbReference type="InterPro" id="IPR016947">
    <property type="entry name" value="UCP030140"/>
</dbReference>
<sequence>MDWQKLFSMQRELDERIIVEHQLTGTYFLERLLALQVEVGELANETRCFKYWSLKPPAERSVILEEYVDGIHFILSIGLSLGLETTIPNKRFVNKQNETSMVKQFLVVNRCISSLIMDNSSNAYEELFTEYLTLGKMLGFHEADIQTAYFEKNKINHMRQDEGY</sequence>